<feature type="transmembrane region" description="Helical" evidence="1">
    <location>
        <begin position="53"/>
        <end position="72"/>
    </location>
</feature>
<gene>
    <name evidence="2" type="ORF">KOF26_00520</name>
</gene>
<accession>A0ABS6BDD7</accession>
<evidence type="ECO:0000256" key="1">
    <source>
        <dbReference type="SAM" id="Phobius"/>
    </source>
</evidence>
<organism evidence="2 3">
    <name type="scientific">Sphingomonas quercus</name>
    <dbReference type="NCBI Taxonomy" id="2842451"/>
    <lineage>
        <taxon>Bacteria</taxon>
        <taxon>Pseudomonadati</taxon>
        <taxon>Pseudomonadota</taxon>
        <taxon>Alphaproteobacteria</taxon>
        <taxon>Sphingomonadales</taxon>
        <taxon>Sphingomonadaceae</taxon>
        <taxon>Sphingomonas</taxon>
    </lineage>
</organism>
<name>A0ABS6BDD7_9SPHN</name>
<protein>
    <submittedName>
        <fullName evidence="2">Uncharacterized protein</fullName>
    </submittedName>
</protein>
<comment type="caution">
    <text evidence="2">The sequence shown here is derived from an EMBL/GenBank/DDBJ whole genome shotgun (WGS) entry which is preliminary data.</text>
</comment>
<reference evidence="2 3" key="1">
    <citation type="submission" date="2021-06" db="EMBL/GenBank/DDBJ databases">
        <title>Sphingomonas sp. XMGL2, whole genome shotgun sequencing project.</title>
        <authorList>
            <person name="Zhao G."/>
            <person name="Shen L."/>
        </authorList>
    </citation>
    <scope>NUCLEOTIDE SEQUENCE [LARGE SCALE GENOMIC DNA]</scope>
    <source>
        <strain evidence="2 3">XMGL2</strain>
    </source>
</reference>
<dbReference type="RefSeq" id="WP_216318323.1">
    <property type="nucleotide sequence ID" value="NZ_JAHKRT010000001.1"/>
</dbReference>
<keyword evidence="1" id="KW-1133">Transmembrane helix</keyword>
<dbReference type="Proteomes" id="UP000776276">
    <property type="component" value="Unassembled WGS sequence"/>
</dbReference>
<dbReference type="EMBL" id="JAHKRT010000001">
    <property type="protein sequence ID" value="MBU3076334.1"/>
    <property type="molecule type" value="Genomic_DNA"/>
</dbReference>
<keyword evidence="1" id="KW-0812">Transmembrane</keyword>
<evidence type="ECO:0000313" key="3">
    <source>
        <dbReference type="Proteomes" id="UP000776276"/>
    </source>
</evidence>
<evidence type="ECO:0000313" key="2">
    <source>
        <dbReference type="EMBL" id="MBU3076334.1"/>
    </source>
</evidence>
<feature type="transmembrane region" description="Helical" evidence="1">
    <location>
        <begin position="23"/>
        <end position="47"/>
    </location>
</feature>
<keyword evidence="3" id="KW-1185">Reference proteome</keyword>
<sequence>MSVVKPGRRGSRRKRVLSEEDRVLLRLGLVRCYWMGALCVGLGWFFFARLPGFGGLVTGMIALILAVVFCFGPRRSGG</sequence>
<keyword evidence="1" id="KW-0472">Membrane</keyword>
<proteinExistence type="predicted"/>